<dbReference type="Gene3D" id="1.20.120.1910">
    <property type="entry name" value="Cysteine-tRNA ligase, C-terminal anti-codon recognition domain"/>
    <property type="match status" value="1"/>
</dbReference>
<dbReference type="InterPro" id="IPR014729">
    <property type="entry name" value="Rossmann-like_a/b/a_fold"/>
</dbReference>
<dbReference type="FunFam" id="3.40.50.620:FF:000218">
    <property type="entry name" value="Cysteine-tRNA ligase"/>
    <property type="match status" value="1"/>
</dbReference>
<dbReference type="SUPFAM" id="SSF52374">
    <property type="entry name" value="Nucleotidylyl transferase"/>
    <property type="match status" value="1"/>
</dbReference>
<reference evidence="12 13" key="1">
    <citation type="journal article" date="2013" name="BMC Genomics">
        <title>Comparative genomics of parasitic silkworm microsporidia reveal an association between genome expansion and host adaptation.</title>
        <authorList>
            <person name="Pan G."/>
            <person name="Xu J."/>
            <person name="Li T."/>
            <person name="Xia Q."/>
            <person name="Liu S.L."/>
            <person name="Zhang G."/>
            <person name="Li S."/>
            <person name="Li C."/>
            <person name="Liu H."/>
            <person name="Yang L."/>
            <person name="Liu T."/>
            <person name="Zhang X."/>
            <person name="Wu Z."/>
            <person name="Fan W."/>
            <person name="Dang X."/>
            <person name="Xiang H."/>
            <person name="Tao M."/>
            <person name="Li Y."/>
            <person name="Hu J."/>
            <person name="Li Z."/>
            <person name="Lin L."/>
            <person name="Luo J."/>
            <person name="Geng L."/>
            <person name="Wang L."/>
            <person name="Long M."/>
            <person name="Wan Y."/>
            <person name="He N."/>
            <person name="Zhang Z."/>
            <person name="Lu C."/>
            <person name="Keeling P.J."/>
            <person name="Wang J."/>
            <person name="Xiang Z."/>
            <person name="Zhou Z."/>
        </authorList>
    </citation>
    <scope>NUCLEOTIDE SEQUENCE [LARGE SCALE GENOMIC DNA]</scope>
    <source>
        <strain evidence="13">CQ1 / CVCC 102059</strain>
    </source>
</reference>
<dbReference type="OrthoDB" id="438179at2759"/>
<dbReference type="STRING" id="578461.R0M349"/>
<dbReference type="GO" id="GO:0046872">
    <property type="term" value="F:metal ion binding"/>
    <property type="evidence" value="ECO:0007669"/>
    <property type="project" value="UniProtKB-KW"/>
</dbReference>
<evidence type="ECO:0000313" key="13">
    <source>
        <dbReference type="Proteomes" id="UP000016927"/>
    </source>
</evidence>
<proteinExistence type="inferred from homology"/>
<evidence type="ECO:0000256" key="9">
    <source>
        <dbReference type="ARBA" id="ARBA00023146"/>
    </source>
</evidence>
<keyword evidence="6" id="KW-0862">Zinc</keyword>
<dbReference type="PANTHER" id="PTHR10890">
    <property type="entry name" value="CYSTEINYL-TRNA SYNTHETASE"/>
    <property type="match status" value="1"/>
</dbReference>
<feature type="domain" description="tRNA synthetases class I catalytic" evidence="11">
    <location>
        <begin position="18"/>
        <end position="327"/>
    </location>
</feature>
<dbReference type="EMBL" id="KB909352">
    <property type="protein sequence ID" value="EOB12429.1"/>
    <property type="molecule type" value="Genomic_DNA"/>
</dbReference>
<keyword evidence="13" id="KW-1185">Reference proteome</keyword>
<dbReference type="InterPro" id="IPR015803">
    <property type="entry name" value="Cys-tRNA-ligase"/>
</dbReference>
<gene>
    <name evidence="12" type="primary">SYCC</name>
    <name evidence="12" type="ORF">NBO_444g0008</name>
</gene>
<keyword evidence="4" id="KW-0479">Metal-binding</keyword>
<keyword evidence="8" id="KW-0648">Protein biosynthesis</keyword>
<evidence type="ECO:0000256" key="6">
    <source>
        <dbReference type="ARBA" id="ARBA00022833"/>
    </source>
</evidence>
<dbReference type="OMA" id="HAWPASE"/>
<dbReference type="Gene3D" id="3.40.50.620">
    <property type="entry name" value="HUPs"/>
    <property type="match status" value="1"/>
</dbReference>
<dbReference type="EC" id="6.1.1.16" evidence="2"/>
<dbReference type="InterPro" id="IPR032678">
    <property type="entry name" value="tRNA-synt_1_cat_dom"/>
</dbReference>
<dbReference type="PANTHER" id="PTHR10890:SF3">
    <property type="entry name" value="CYSTEINE--TRNA LIGASE, CYTOPLASMIC"/>
    <property type="match status" value="1"/>
</dbReference>
<evidence type="ECO:0000313" key="12">
    <source>
        <dbReference type="EMBL" id="EOB12429.1"/>
    </source>
</evidence>
<dbReference type="NCBIfam" id="TIGR00435">
    <property type="entry name" value="cysS"/>
    <property type="match status" value="1"/>
</dbReference>
<dbReference type="GO" id="GO:0005737">
    <property type="term" value="C:cytoplasm"/>
    <property type="evidence" value="ECO:0007669"/>
    <property type="project" value="TreeGrafter"/>
</dbReference>
<organism evidence="12 13">
    <name type="scientific">Nosema bombycis (strain CQ1 / CVCC 102059)</name>
    <name type="common">Microsporidian parasite</name>
    <name type="synonym">Pebrine of silkworm</name>
    <dbReference type="NCBI Taxonomy" id="578461"/>
    <lineage>
        <taxon>Eukaryota</taxon>
        <taxon>Fungi</taxon>
        <taxon>Fungi incertae sedis</taxon>
        <taxon>Microsporidia</taxon>
        <taxon>Nosematidae</taxon>
        <taxon>Nosema</taxon>
    </lineage>
</organism>
<comment type="cofactor">
    <cofactor evidence="1">
        <name>Zn(2+)</name>
        <dbReference type="ChEBI" id="CHEBI:29105"/>
    </cofactor>
</comment>
<dbReference type="AlphaFoldDB" id="R0M349"/>
<dbReference type="InterPro" id="IPR024909">
    <property type="entry name" value="Cys-tRNA/MSH_ligase"/>
</dbReference>
<dbReference type="GO" id="GO:0006423">
    <property type="term" value="P:cysteinyl-tRNA aminoacylation"/>
    <property type="evidence" value="ECO:0007669"/>
    <property type="project" value="InterPro"/>
</dbReference>
<evidence type="ECO:0000256" key="1">
    <source>
        <dbReference type="ARBA" id="ARBA00001947"/>
    </source>
</evidence>
<dbReference type="InterPro" id="IPR009080">
    <property type="entry name" value="tRNAsynth_Ia_anticodon-bd"/>
</dbReference>
<evidence type="ECO:0000256" key="2">
    <source>
        <dbReference type="ARBA" id="ARBA00012832"/>
    </source>
</evidence>
<dbReference type="GO" id="GO:0004817">
    <property type="term" value="F:cysteine-tRNA ligase activity"/>
    <property type="evidence" value="ECO:0007669"/>
    <property type="project" value="UniProtKB-EC"/>
</dbReference>
<dbReference type="Proteomes" id="UP000016927">
    <property type="component" value="Unassembled WGS sequence"/>
</dbReference>
<dbReference type="CDD" id="cd00672">
    <property type="entry name" value="CysRS_core"/>
    <property type="match status" value="1"/>
</dbReference>
<dbReference type="GO" id="GO:0005524">
    <property type="term" value="F:ATP binding"/>
    <property type="evidence" value="ECO:0007669"/>
    <property type="project" value="UniProtKB-KW"/>
</dbReference>
<accession>R0M349</accession>
<evidence type="ECO:0000256" key="5">
    <source>
        <dbReference type="ARBA" id="ARBA00022741"/>
    </source>
</evidence>
<dbReference type="Pfam" id="PF01406">
    <property type="entry name" value="tRNA-synt_1e"/>
    <property type="match status" value="1"/>
</dbReference>
<dbReference type="SUPFAM" id="SSF47323">
    <property type="entry name" value="Anticodon-binding domain of a subclass of class I aminoacyl-tRNA synthetases"/>
    <property type="match status" value="1"/>
</dbReference>
<keyword evidence="9 12" id="KW-0030">Aminoacyl-tRNA synthetase</keyword>
<name>R0M349_NOSB1</name>
<dbReference type="VEuPathDB" id="MicrosporidiaDB:NBO_444g0008"/>
<dbReference type="HOGENOM" id="CLU_013528_0_3_1"/>
<keyword evidence="3" id="KW-0436">Ligase</keyword>
<protein>
    <recommendedName>
        <fullName evidence="2">cysteine--tRNA ligase</fullName>
        <ecNumber evidence="2">6.1.1.16</ecNumber>
    </recommendedName>
    <alternativeName>
        <fullName evidence="10">Cysteinyl-tRNA synthetase</fullName>
    </alternativeName>
</protein>
<evidence type="ECO:0000256" key="3">
    <source>
        <dbReference type="ARBA" id="ARBA00022598"/>
    </source>
</evidence>
<dbReference type="PRINTS" id="PR00983">
    <property type="entry name" value="TRNASYNTHCYS"/>
</dbReference>
<evidence type="ECO:0000256" key="7">
    <source>
        <dbReference type="ARBA" id="ARBA00022840"/>
    </source>
</evidence>
<evidence type="ECO:0000256" key="8">
    <source>
        <dbReference type="ARBA" id="ARBA00022917"/>
    </source>
</evidence>
<dbReference type="HAMAP" id="MF_00041">
    <property type="entry name" value="Cys_tRNA_synth"/>
    <property type="match status" value="1"/>
</dbReference>
<keyword evidence="5" id="KW-0547">Nucleotide-binding</keyword>
<keyword evidence="7" id="KW-0067">ATP-binding</keyword>
<sequence length="497" mass="57694">MKNPLKIFNTISKKLEEFKPISSNSVKMYVCGPTVYDDSHIGHGRTYVMIDVIRSILEKYYNYNVIFVMNITDIDDKIINKSNLTGENMNSITKKYTKEFLEDMASLKVKLPTRLTKVTDYIEKIGEFIDQLEKNGYVYESNGSIYFDVEKYKEKFEYPIFKTIEGVNLDSCNVSDKNLISDKKNMADFALWKSSKPNEINFNYKNSNGRNLKGRPGWHIECSVMASDVIGDSIDIHAGGIDLKFPHHENEIAQCQAYSKSKPWIKYFLHTGHLNIDGLKMSKSLKNFTTIREILKNNTPNQLRILFLNHQWNKDMNYDTGELKFAQNLEKKIKNFVSYVNFLRYDAYDDKFSKLKFEDTKDFDVLKKLEEVKNKVDLALSENFDTPEVLKKISELISFTNMNLKEVSDLTLISVKEFIVKILDILGVETLKEKEEGEDVEILAGILSNFRNSVRKFAKEGKDPKELYGLCDELRDELKEKGFVIEDNKLESVIKRF</sequence>
<evidence type="ECO:0000259" key="11">
    <source>
        <dbReference type="Pfam" id="PF01406"/>
    </source>
</evidence>
<evidence type="ECO:0000256" key="10">
    <source>
        <dbReference type="ARBA" id="ARBA00031499"/>
    </source>
</evidence>
<evidence type="ECO:0000256" key="4">
    <source>
        <dbReference type="ARBA" id="ARBA00022723"/>
    </source>
</evidence>